<name>A0A432VR58_9GAMM</name>
<dbReference type="InterPro" id="IPR001466">
    <property type="entry name" value="Beta-lactam-related"/>
</dbReference>
<dbReference type="Pfam" id="PF11954">
    <property type="entry name" value="DUF3471"/>
    <property type="match status" value="1"/>
</dbReference>
<dbReference type="InterPro" id="IPR012338">
    <property type="entry name" value="Beta-lactam/transpept-like"/>
</dbReference>
<sequence length="478" mass="51186">MEIFAKKTLLTSLVLSAGLIMGCSEQVESESVQGTGNDNRMQVESSVAVTEALRARIESDASTACIAAARLQRNSDGSLTSERGFYCADEQTALPNADSRYEIGSISKAMLGGIFAHLAASGKIDINDPLQAWVPEGIEVPQYNDEPILLRHMLTHTSGLPRLPALLMPDDVNDPYVDFSDEALWQSLTDAELVALPGEQFGYSNFAFMLLSKIAAEAAEMPLAELYAKTLFQPLEMANASFTGETMQGFSAEGEPVVNWNFADDMQGVGGVRASLSDMEAWVGAQLGVGPEPLTTAFATSHEVLAETEQATVGWAWLYAPVQGTSYVTHGGGTGGFATMVAINPETQQAAIVLSNAALYQTGDVQALAIHLLDANIPPGAPYISVAMPDSVNLADYFGYYEIMPGFVVHVFEEAGSLMIQATGQPSAPVAYAEEDIFENVAFGARFVFSRNQDGEVDGVTLYQAGQELTGERRLTEE</sequence>
<evidence type="ECO:0000259" key="1">
    <source>
        <dbReference type="Pfam" id="PF00144"/>
    </source>
</evidence>
<feature type="domain" description="Peptidase S12 Pab87-related C-terminal" evidence="2">
    <location>
        <begin position="389"/>
        <end position="471"/>
    </location>
</feature>
<organism evidence="3 4">
    <name type="scientific">Aliidiomarina iranensis</name>
    <dbReference type="NCBI Taxonomy" id="1434071"/>
    <lineage>
        <taxon>Bacteria</taxon>
        <taxon>Pseudomonadati</taxon>
        <taxon>Pseudomonadota</taxon>
        <taxon>Gammaproteobacteria</taxon>
        <taxon>Alteromonadales</taxon>
        <taxon>Idiomarinaceae</taxon>
        <taxon>Aliidiomarina</taxon>
    </lineage>
</organism>
<dbReference type="SUPFAM" id="SSF56601">
    <property type="entry name" value="beta-lactamase/transpeptidase-like"/>
    <property type="match status" value="1"/>
</dbReference>
<evidence type="ECO:0000313" key="3">
    <source>
        <dbReference type="EMBL" id="RUO18748.1"/>
    </source>
</evidence>
<dbReference type="Gene3D" id="3.40.710.10">
    <property type="entry name" value="DD-peptidase/beta-lactamase superfamily"/>
    <property type="match status" value="1"/>
</dbReference>
<gene>
    <name evidence="3" type="ORF">CWE08_10990</name>
</gene>
<dbReference type="Pfam" id="PF00144">
    <property type="entry name" value="Beta-lactamase"/>
    <property type="match status" value="1"/>
</dbReference>
<comment type="caution">
    <text evidence="3">The sequence shown here is derived from an EMBL/GenBank/DDBJ whole genome shotgun (WGS) entry which is preliminary data.</text>
</comment>
<dbReference type="RefSeq" id="WP_126768210.1">
    <property type="nucleotide sequence ID" value="NZ_PIPJ01000010.1"/>
</dbReference>
<keyword evidence="4" id="KW-1185">Reference proteome</keyword>
<protein>
    <submittedName>
        <fullName evidence="3">Uncharacterized protein</fullName>
    </submittedName>
</protein>
<dbReference type="EMBL" id="PIPJ01000010">
    <property type="protein sequence ID" value="RUO18748.1"/>
    <property type="molecule type" value="Genomic_DNA"/>
</dbReference>
<dbReference type="AlphaFoldDB" id="A0A432VR58"/>
<evidence type="ECO:0000313" key="4">
    <source>
        <dbReference type="Proteomes" id="UP000288395"/>
    </source>
</evidence>
<dbReference type="OrthoDB" id="119951at2"/>
<dbReference type="InterPro" id="IPR050491">
    <property type="entry name" value="AmpC-like"/>
</dbReference>
<dbReference type="PANTHER" id="PTHR46825">
    <property type="entry name" value="D-ALANYL-D-ALANINE-CARBOXYPEPTIDASE/ENDOPEPTIDASE AMPH"/>
    <property type="match status" value="1"/>
</dbReference>
<dbReference type="PROSITE" id="PS51257">
    <property type="entry name" value="PROKAR_LIPOPROTEIN"/>
    <property type="match status" value="1"/>
</dbReference>
<accession>A0A432VR58</accession>
<proteinExistence type="predicted"/>
<evidence type="ECO:0000259" key="2">
    <source>
        <dbReference type="Pfam" id="PF11954"/>
    </source>
</evidence>
<dbReference type="Proteomes" id="UP000288395">
    <property type="component" value="Unassembled WGS sequence"/>
</dbReference>
<feature type="domain" description="Beta-lactamase-related" evidence="1">
    <location>
        <begin position="76"/>
        <end position="370"/>
    </location>
</feature>
<dbReference type="InterPro" id="IPR021860">
    <property type="entry name" value="Peptidase_S12_Pab87-rel_C"/>
</dbReference>
<dbReference type="PANTHER" id="PTHR46825:SF9">
    <property type="entry name" value="BETA-LACTAMASE-RELATED DOMAIN-CONTAINING PROTEIN"/>
    <property type="match status" value="1"/>
</dbReference>
<reference evidence="4" key="1">
    <citation type="journal article" date="2018" name="Front. Microbiol.">
        <title>Genome-Based Analysis Reveals the Taxonomy and Diversity of the Family Idiomarinaceae.</title>
        <authorList>
            <person name="Liu Y."/>
            <person name="Lai Q."/>
            <person name="Shao Z."/>
        </authorList>
    </citation>
    <scope>NUCLEOTIDE SEQUENCE [LARGE SCALE GENOMIC DNA]</scope>
    <source>
        <strain evidence="4">GBPy7</strain>
    </source>
</reference>